<keyword evidence="2" id="KW-0067">ATP-binding</keyword>
<dbReference type="SUPFAM" id="SSF52540">
    <property type="entry name" value="P-loop containing nucleoside triphosphate hydrolases"/>
    <property type="match status" value="1"/>
</dbReference>
<dbReference type="GO" id="GO:0005524">
    <property type="term" value="F:ATP binding"/>
    <property type="evidence" value="ECO:0007669"/>
    <property type="project" value="UniProtKB-KW"/>
</dbReference>
<feature type="non-terminal residue" evidence="2">
    <location>
        <position position="1"/>
    </location>
</feature>
<organism evidence="2 3">
    <name type="scientific">Streptococcus pneumoniae</name>
    <dbReference type="NCBI Taxonomy" id="1313"/>
    <lineage>
        <taxon>Bacteria</taxon>
        <taxon>Bacillati</taxon>
        <taxon>Bacillota</taxon>
        <taxon>Bacilli</taxon>
        <taxon>Lactobacillales</taxon>
        <taxon>Streptococcaceae</taxon>
        <taxon>Streptococcus</taxon>
    </lineage>
</organism>
<dbReference type="Proteomes" id="UP000476212">
    <property type="component" value="Unassembled WGS sequence"/>
</dbReference>
<accession>A0A6G2DP06</accession>
<dbReference type="Gene3D" id="3.40.50.300">
    <property type="entry name" value="P-loop containing nucleotide triphosphate hydrolases"/>
    <property type="match status" value="1"/>
</dbReference>
<protein>
    <submittedName>
        <fullName evidence="2">ATP-binding cassette domain-containing protein</fullName>
    </submittedName>
</protein>
<feature type="non-terminal residue" evidence="2">
    <location>
        <position position="101"/>
    </location>
</feature>
<comment type="caution">
    <text evidence="2">The sequence shown here is derived from an EMBL/GenBank/DDBJ whole genome shotgun (WGS) entry which is preliminary data.</text>
</comment>
<reference evidence="2 3" key="1">
    <citation type="submission" date="2019-11" db="EMBL/GenBank/DDBJ databases">
        <title>Growth characteristics of pneumococcus vary with the chemical composition of the capsule and with environmental conditions.</title>
        <authorList>
            <person name="Tothpal A."/>
            <person name="Desobry K."/>
            <person name="Joshi S."/>
            <person name="Wyllie A.L."/>
            <person name="Weinberger D.M."/>
        </authorList>
    </citation>
    <scope>NUCLEOTIDE SEQUENCE [LARGE SCALE GENOMIC DNA]</scope>
    <source>
        <strain evidence="3">pnumococcus15C</strain>
    </source>
</reference>
<evidence type="ECO:0000259" key="1">
    <source>
        <dbReference type="Pfam" id="PF00005"/>
    </source>
</evidence>
<dbReference type="Pfam" id="PF00005">
    <property type="entry name" value="ABC_tran"/>
    <property type="match status" value="1"/>
</dbReference>
<dbReference type="AlphaFoldDB" id="A0A6G2DP06"/>
<proteinExistence type="predicted"/>
<keyword evidence="2" id="KW-0547">Nucleotide-binding</keyword>
<evidence type="ECO:0000313" key="2">
    <source>
        <dbReference type="EMBL" id="MTV91492.1"/>
    </source>
</evidence>
<dbReference type="GO" id="GO:0016887">
    <property type="term" value="F:ATP hydrolysis activity"/>
    <property type="evidence" value="ECO:0007669"/>
    <property type="project" value="InterPro"/>
</dbReference>
<gene>
    <name evidence="2" type="ORF">GM544_13890</name>
</gene>
<evidence type="ECO:0000313" key="3">
    <source>
        <dbReference type="Proteomes" id="UP000476212"/>
    </source>
</evidence>
<feature type="domain" description="ABC transporter" evidence="1">
    <location>
        <begin position="70"/>
        <end position="100"/>
    </location>
</feature>
<dbReference type="InterPro" id="IPR003439">
    <property type="entry name" value="ABC_transporter-like_ATP-bd"/>
</dbReference>
<dbReference type="RefSeq" id="WP_155474060.1">
    <property type="nucleotide sequence ID" value="NZ_WNIB01000610.1"/>
</dbReference>
<dbReference type="EMBL" id="WNIB01000610">
    <property type="protein sequence ID" value="MTV91492.1"/>
    <property type="molecule type" value="Genomic_DNA"/>
</dbReference>
<dbReference type="InterPro" id="IPR027417">
    <property type="entry name" value="P-loop_NTPase"/>
</dbReference>
<name>A0A6G2DP06_STREE</name>
<sequence>LNGVFAPLQSILYNKNLISSSKSIIDNIQENLYETNHGTFHKTSTIDCDNISTISISQLYYEIENRILFDHFSYEFKKGKRYAIIGASGTGKTTLVKLILN</sequence>